<keyword evidence="2" id="KW-1133">Transmembrane helix</keyword>
<dbReference type="Proteomes" id="UP000805614">
    <property type="component" value="Unassembled WGS sequence"/>
</dbReference>
<evidence type="ECO:0000313" key="3">
    <source>
        <dbReference type="EMBL" id="MBC6467537.1"/>
    </source>
</evidence>
<keyword evidence="4" id="KW-1185">Reference proteome</keyword>
<dbReference type="Pfam" id="PF10067">
    <property type="entry name" value="DUF2306"/>
    <property type="match status" value="1"/>
</dbReference>
<feature type="transmembrane region" description="Helical" evidence="2">
    <location>
        <begin position="213"/>
        <end position="231"/>
    </location>
</feature>
<evidence type="ECO:0000313" key="4">
    <source>
        <dbReference type="Proteomes" id="UP000805614"/>
    </source>
</evidence>
<feature type="transmembrane region" description="Helical" evidence="2">
    <location>
        <begin position="118"/>
        <end position="137"/>
    </location>
</feature>
<feature type="transmembrane region" description="Helical" evidence="2">
    <location>
        <begin position="40"/>
        <end position="57"/>
    </location>
</feature>
<organism evidence="3 4">
    <name type="scientific">Actinomadura alba</name>
    <dbReference type="NCBI Taxonomy" id="406431"/>
    <lineage>
        <taxon>Bacteria</taxon>
        <taxon>Bacillati</taxon>
        <taxon>Actinomycetota</taxon>
        <taxon>Actinomycetes</taxon>
        <taxon>Streptosporangiales</taxon>
        <taxon>Thermomonosporaceae</taxon>
        <taxon>Actinomadura</taxon>
    </lineage>
</organism>
<dbReference type="EMBL" id="JABVEC010000013">
    <property type="protein sequence ID" value="MBC6467537.1"/>
    <property type="molecule type" value="Genomic_DNA"/>
</dbReference>
<accession>A0ABR7LRT0</accession>
<keyword evidence="2" id="KW-0812">Transmembrane</keyword>
<dbReference type="RefSeq" id="WP_187244546.1">
    <property type="nucleotide sequence ID" value="NZ_BAAAOK010000004.1"/>
</dbReference>
<feature type="transmembrane region" description="Helical" evidence="2">
    <location>
        <begin position="143"/>
        <end position="162"/>
    </location>
</feature>
<feature type="compositionally biased region" description="Basic and acidic residues" evidence="1">
    <location>
        <begin position="1"/>
        <end position="15"/>
    </location>
</feature>
<keyword evidence="2" id="KW-0472">Membrane</keyword>
<name>A0ABR7LRT0_9ACTN</name>
<feature type="transmembrane region" description="Helical" evidence="2">
    <location>
        <begin position="174"/>
        <end position="193"/>
    </location>
</feature>
<proteinExistence type="predicted"/>
<sequence length="239" mass="27641">MTYDIEKTPAGERAKGQSPPAEQRGQAAEGREPQWWRRPWIIPLVLVSVIWWQYIVRPFLDFNEETAPIPPHEDYSLYYPTLLGHIGFGTIAMITVVLQVWPRVRLNHRRLHRFSGRIYVVSTLISGLLALSIVRFAPPVGQIGVSLATILWMGLTTMGFIRARQRRFAEHRRFMLYSFAIVMNNTVGTFIVYVGLRLPDPIEVNYLLEAARWVGWVFNLILVQAWLNHTAKRPLLLPR</sequence>
<dbReference type="InterPro" id="IPR018750">
    <property type="entry name" value="DUF2306_membrane"/>
</dbReference>
<protein>
    <submittedName>
        <fullName evidence="3">DUF2306 domain-containing protein</fullName>
    </submittedName>
</protein>
<reference evidence="3 4" key="1">
    <citation type="submission" date="2020-06" db="EMBL/GenBank/DDBJ databases">
        <title>Actinomadura xiongansis sp. nov., isolated from soil of Baiyangdian.</title>
        <authorList>
            <person name="Zhang X."/>
        </authorList>
    </citation>
    <scope>NUCLEOTIDE SEQUENCE [LARGE SCALE GENOMIC DNA]</scope>
    <source>
        <strain evidence="3 4">HBUM206468</strain>
    </source>
</reference>
<feature type="transmembrane region" description="Helical" evidence="2">
    <location>
        <begin position="77"/>
        <end position="98"/>
    </location>
</feature>
<gene>
    <name evidence="3" type="ORF">HKK74_18860</name>
</gene>
<comment type="caution">
    <text evidence="3">The sequence shown here is derived from an EMBL/GenBank/DDBJ whole genome shotgun (WGS) entry which is preliminary data.</text>
</comment>
<feature type="region of interest" description="Disordered" evidence="1">
    <location>
        <begin position="1"/>
        <end position="30"/>
    </location>
</feature>
<evidence type="ECO:0000256" key="2">
    <source>
        <dbReference type="SAM" id="Phobius"/>
    </source>
</evidence>
<evidence type="ECO:0000256" key="1">
    <source>
        <dbReference type="SAM" id="MobiDB-lite"/>
    </source>
</evidence>